<evidence type="ECO:0000256" key="2">
    <source>
        <dbReference type="ARBA" id="ARBA00022771"/>
    </source>
</evidence>
<keyword evidence="1" id="KW-0479">Metal-binding</keyword>
<evidence type="ECO:0000313" key="8">
    <source>
        <dbReference type="EMBL" id="CAF1443090.1"/>
    </source>
</evidence>
<dbReference type="InterPro" id="IPR007588">
    <property type="entry name" value="Znf_FLYWCH"/>
</dbReference>
<dbReference type="EMBL" id="CAJNOH010000684">
    <property type="protein sequence ID" value="CAF1103560.1"/>
    <property type="molecule type" value="Genomic_DNA"/>
</dbReference>
<dbReference type="GO" id="GO:0008270">
    <property type="term" value="F:zinc ion binding"/>
    <property type="evidence" value="ECO:0007669"/>
    <property type="project" value="UniProtKB-KW"/>
</dbReference>
<dbReference type="Pfam" id="PF04500">
    <property type="entry name" value="FLYWCH"/>
    <property type="match status" value="1"/>
</dbReference>
<accession>A0A814RVN9</accession>
<dbReference type="AlphaFoldDB" id="A0A814RVN9"/>
<evidence type="ECO:0000256" key="4">
    <source>
        <dbReference type="SAM" id="MobiDB-lite"/>
    </source>
</evidence>
<dbReference type="EMBL" id="CAJNOL010001961">
    <property type="protein sequence ID" value="CAF1443090.1"/>
    <property type="molecule type" value="Genomic_DNA"/>
</dbReference>
<evidence type="ECO:0000313" key="6">
    <source>
        <dbReference type="EMBL" id="CAF1103560.1"/>
    </source>
</evidence>
<feature type="compositionally biased region" description="Basic residues" evidence="4">
    <location>
        <begin position="35"/>
        <end position="44"/>
    </location>
</feature>
<dbReference type="Proteomes" id="UP000663854">
    <property type="component" value="Unassembled WGS sequence"/>
</dbReference>
<reference evidence="7" key="1">
    <citation type="submission" date="2021-02" db="EMBL/GenBank/DDBJ databases">
        <authorList>
            <person name="Nowell W R."/>
        </authorList>
    </citation>
    <scope>NUCLEOTIDE SEQUENCE</scope>
</reference>
<sequence>MPVTTRAAALRSQSSVNVTPSLDQTMSTSTSISKTTRKCPSKQKHKQVKVQPIVTCDEFEICPAPPQQQSTSLDTESIPEVIKLSEGEENKLAKEMDTPLENLFADELSVSSSLNKNSESIVLSPTSTSAPHSPITITKLKDGHSIISLESSNNDERGITTGTSTRGGKMVFMNGFGYLYMSMAKKSIGWRCVRRDMNCKAVIHTSKITGEFSHWNGTFHCHAPDLFETRKQNILAKIKSRVRDEYIPIKIIIEEEYRKASLSVEEKRVMPLPCQIESGLHKLRRKTMSPLPHDQKFVVPSAYQETYSK</sequence>
<dbReference type="Gene3D" id="2.20.25.240">
    <property type="match status" value="1"/>
</dbReference>
<evidence type="ECO:0000313" key="9">
    <source>
        <dbReference type="Proteomes" id="UP000663864"/>
    </source>
</evidence>
<name>A0A814RVN9_9BILA</name>
<gene>
    <name evidence="8" type="ORF">JXQ802_LOCUS37120</name>
    <name evidence="6" type="ORF">PYM288_LOCUS19806</name>
    <name evidence="7" type="ORF">ZHD862_LOCUS19551</name>
</gene>
<feature type="compositionally biased region" description="Low complexity" evidence="4">
    <location>
        <begin position="25"/>
        <end position="34"/>
    </location>
</feature>
<keyword evidence="10" id="KW-1185">Reference proteome</keyword>
<organism evidence="7 9">
    <name type="scientific">Rotaria sordida</name>
    <dbReference type="NCBI Taxonomy" id="392033"/>
    <lineage>
        <taxon>Eukaryota</taxon>
        <taxon>Metazoa</taxon>
        <taxon>Spiralia</taxon>
        <taxon>Gnathifera</taxon>
        <taxon>Rotifera</taxon>
        <taxon>Eurotatoria</taxon>
        <taxon>Bdelloidea</taxon>
        <taxon>Philodinida</taxon>
        <taxon>Philodinidae</taxon>
        <taxon>Rotaria</taxon>
    </lineage>
</organism>
<evidence type="ECO:0000313" key="7">
    <source>
        <dbReference type="EMBL" id="CAF1139206.1"/>
    </source>
</evidence>
<proteinExistence type="predicted"/>
<dbReference type="EMBL" id="CAJNOT010001068">
    <property type="protein sequence ID" value="CAF1139206.1"/>
    <property type="molecule type" value="Genomic_DNA"/>
</dbReference>
<dbReference type="Proteomes" id="UP000663870">
    <property type="component" value="Unassembled WGS sequence"/>
</dbReference>
<keyword evidence="2" id="KW-0863">Zinc-finger</keyword>
<comment type="caution">
    <text evidence="7">The sequence shown here is derived from an EMBL/GenBank/DDBJ whole genome shotgun (WGS) entry which is preliminary data.</text>
</comment>
<protein>
    <recommendedName>
        <fullName evidence="5">FLYWCH-type domain-containing protein</fullName>
    </recommendedName>
</protein>
<evidence type="ECO:0000256" key="3">
    <source>
        <dbReference type="ARBA" id="ARBA00022833"/>
    </source>
</evidence>
<feature type="region of interest" description="Disordered" evidence="4">
    <location>
        <begin position="20"/>
        <end position="44"/>
    </location>
</feature>
<evidence type="ECO:0000259" key="5">
    <source>
        <dbReference type="Pfam" id="PF04500"/>
    </source>
</evidence>
<dbReference type="Proteomes" id="UP000663864">
    <property type="component" value="Unassembled WGS sequence"/>
</dbReference>
<evidence type="ECO:0000256" key="1">
    <source>
        <dbReference type="ARBA" id="ARBA00022723"/>
    </source>
</evidence>
<keyword evidence="3" id="KW-0862">Zinc</keyword>
<feature type="domain" description="FLYWCH-type" evidence="5">
    <location>
        <begin position="163"/>
        <end position="222"/>
    </location>
</feature>
<evidence type="ECO:0000313" key="10">
    <source>
        <dbReference type="Proteomes" id="UP000663870"/>
    </source>
</evidence>